<dbReference type="PANTHER" id="PTHR16483">
    <property type="entry name" value="GASTROKINE 1"/>
    <property type="match status" value="1"/>
</dbReference>
<evidence type="ECO:0000259" key="3">
    <source>
        <dbReference type="PROSITE" id="PS50869"/>
    </source>
</evidence>
<reference evidence="4" key="1">
    <citation type="submission" date="2023-01" db="EMBL/GenBank/DDBJ databases">
        <title>Genome assembly of the deep-sea coral Lophelia pertusa.</title>
        <authorList>
            <person name="Herrera S."/>
            <person name="Cordes E."/>
        </authorList>
    </citation>
    <scope>NUCLEOTIDE SEQUENCE</scope>
    <source>
        <strain evidence="4">USNM1676648</strain>
        <tissue evidence="4">Polyp</tissue>
    </source>
</reference>
<dbReference type="Gene3D" id="3.30.390.150">
    <property type="match status" value="1"/>
</dbReference>
<evidence type="ECO:0000313" key="4">
    <source>
        <dbReference type="EMBL" id="KAJ7371183.1"/>
    </source>
</evidence>
<organism evidence="4 5">
    <name type="scientific">Desmophyllum pertusum</name>
    <dbReference type="NCBI Taxonomy" id="174260"/>
    <lineage>
        <taxon>Eukaryota</taxon>
        <taxon>Metazoa</taxon>
        <taxon>Cnidaria</taxon>
        <taxon>Anthozoa</taxon>
        <taxon>Hexacorallia</taxon>
        <taxon>Scleractinia</taxon>
        <taxon>Caryophylliina</taxon>
        <taxon>Caryophylliidae</taxon>
        <taxon>Desmophyllum</taxon>
    </lineage>
</organism>
<feature type="region of interest" description="Disordered" evidence="2">
    <location>
        <begin position="27"/>
        <end position="74"/>
    </location>
</feature>
<evidence type="ECO:0000313" key="5">
    <source>
        <dbReference type="Proteomes" id="UP001163046"/>
    </source>
</evidence>
<gene>
    <name evidence="4" type="ORF">OS493_027293</name>
</gene>
<keyword evidence="5" id="KW-1185">Reference proteome</keyword>
<dbReference type="OrthoDB" id="5957068at2759"/>
<name>A0A9W9Z003_9CNID</name>
<keyword evidence="1" id="KW-1015">Disulfide bond</keyword>
<dbReference type="EMBL" id="MU826850">
    <property type="protein sequence ID" value="KAJ7371183.1"/>
    <property type="molecule type" value="Genomic_DNA"/>
</dbReference>
<dbReference type="AlphaFoldDB" id="A0A9W9Z003"/>
<feature type="domain" description="BRICHOS" evidence="3">
    <location>
        <begin position="162"/>
        <end position="254"/>
    </location>
</feature>
<dbReference type="SMART" id="SM01039">
    <property type="entry name" value="BRICHOS"/>
    <property type="match status" value="1"/>
</dbReference>
<proteinExistence type="predicted"/>
<dbReference type="Pfam" id="PF04089">
    <property type="entry name" value="BRICHOS"/>
    <property type="match status" value="1"/>
</dbReference>
<dbReference type="PROSITE" id="PS50869">
    <property type="entry name" value="BRICHOS"/>
    <property type="match status" value="1"/>
</dbReference>
<evidence type="ECO:0000256" key="1">
    <source>
        <dbReference type="ARBA" id="ARBA00023157"/>
    </source>
</evidence>
<feature type="compositionally biased region" description="Polar residues" evidence="2">
    <location>
        <begin position="45"/>
        <end position="65"/>
    </location>
</feature>
<evidence type="ECO:0000256" key="2">
    <source>
        <dbReference type="SAM" id="MobiDB-lite"/>
    </source>
</evidence>
<dbReference type="InterPro" id="IPR051772">
    <property type="entry name" value="Gastrokine"/>
</dbReference>
<sequence>MADQSRPIPVNNEEVVEIIQALQPNVDNATNNPVSEAASAFSGPANCQQDSPAASRQDSVNSQAPGKSEKTGEINKAEGTLEGFKLFILSLAVLAVAVSASSICKCGTDLEKEKILQDSVRPASKSVEKYSLKINKDGKDYEEKIEIDTEKETETFHVPKTSDNEEAGDIVYDFKQNLTMIRMPVTNSCFLMQSTGAVPKPADLKRLLENKDGVVMARSRPTEVKVKVVGTIEDRSHLSDEMVDLCAKLPIYMVTAGELDTTNAVQPTNKGPPKRIKRGWVLRWIYNWVCKRVCRRVCGGWVCVTVCPLLCSYVGQWKWVYFTG</sequence>
<dbReference type="Proteomes" id="UP001163046">
    <property type="component" value="Unassembled WGS sequence"/>
</dbReference>
<dbReference type="InterPro" id="IPR007084">
    <property type="entry name" value="BRICHOS_dom"/>
</dbReference>
<comment type="caution">
    <text evidence="4">The sequence shown here is derived from an EMBL/GenBank/DDBJ whole genome shotgun (WGS) entry which is preliminary data.</text>
</comment>
<accession>A0A9W9Z003</accession>
<protein>
    <recommendedName>
        <fullName evidence="3">BRICHOS domain-containing protein</fullName>
    </recommendedName>
</protein>